<dbReference type="PRINTS" id="PR01950">
    <property type="entry name" value="LANCSUPER"/>
</dbReference>
<evidence type="ECO:0000256" key="5">
    <source>
        <dbReference type="ARBA" id="ARBA00022777"/>
    </source>
</evidence>
<evidence type="ECO:0000256" key="1">
    <source>
        <dbReference type="ARBA" id="ARBA00012513"/>
    </source>
</evidence>
<evidence type="ECO:0000256" key="8">
    <source>
        <dbReference type="ARBA" id="ARBA00048679"/>
    </source>
</evidence>
<dbReference type="InterPro" id="IPR007822">
    <property type="entry name" value="LANC-like"/>
</dbReference>
<dbReference type="GO" id="GO:0004674">
    <property type="term" value="F:protein serine/threonine kinase activity"/>
    <property type="evidence" value="ECO:0007669"/>
    <property type="project" value="UniProtKB-KW"/>
</dbReference>
<evidence type="ECO:0000256" key="4">
    <source>
        <dbReference type="ARBA" id="ARBA00022741"/>
    </source>
</evidence>
<dbReference type="EC" id="2.7.11.1" evidence="1"/>
<name>A0A895XFV3_9ACTN</name>
<dbReference type="SUPFAM" id="SSF158745">
    <property type="entry name" value="LanC-like"/>
    <property type="match status" value="1"/>
</dbReference>
<dbReference type="AlphaFoldDB" id="A0A895XFV3"/>
<proteinExistence type="predicted"/>
<gene>
    <name evidence="11" type="primary">lanKC</name>
    <name evidence="11" type="ORF">JQS30_10315</name>
</gene>
<feature type="domain" description="Protein kinase" evidence="10">
    <location>
        <begin position="234"/>
        <end position="501"/>
    </location>
</feature>
<keyword evidence="5" id="KW-0418">Kinase</keyword>
<dbReference type="Gene3D" id="1.50.10.20">
    <property type="match status" value="1"/>
</dbReference>
<dbReference type="InterPro" id="IPR058053">
    <property type="entry name" value="RamC_C"/>
</dbReference>
<dbReference type="GO" id="GO:0005524">
    <property type="term" value="F:ATP binding"/>
    <property type="evidence" value="ECO:0007669"/>
    <property type="project" value="UniProtKB-KW"/>
</dbReference>
<dbReference type="PANTHER" id="PTHR24363:SF0">
    <property type="entry name" value="SERINE_THREONINE KINASE LIKE DOMAIN CONTAINING 1"/>
    <property type="match status" value="1"/>
</dbReference>
<dbReference type="SMART" id="SM00220">
    <property type="entry name" value="S_TKc"/>
    <property type="match status" value="1"/>
</dbReference>
<dbReference type="Proteomes" id="UP000662939">
    <property type="component" value="Chromosome"/>
</dbReference>
<sequence length="921" mass="101709">MYAMETLYIYCLQHPRWFDSLSRYVPGGDHLAVYRDTMPRDWGLRRRGLWFIADPPQGRLKAQGWKLHLSTRTEDSVRMLREALPILRDHGAQFKFLLDPKAVSMVNGKIWPRGSSGKFFTIYPEDDDQFRSLALELSTKLKSFQGPYILSDRRVEGSSVVHYRYGGFAGIPQVRSDGAVNLMIAAPDGTLVPDIRHPYWNAPEWVDVDPFGKPAGDIVDENDAGEEELLGGRFDVVEALQFSNRGGVYRAIDSQTGLEVVIKEARPHVQIGSPGMAQECIDVLRKEHRLLAELSDSPYFVTPAAIFDEWEHCFLAEEFVSGNQLSQISISSNPLYTQELTPEHFSSYYTRMLGMFEQFAAALEEAHAKGIVFGDLSWTNVLVEEDTDRVKLIDLDAAIQIGTDAPLGVHTKGISSPENMRTGVPTAQGDLYALGAMLFGSIMLLNTYLGYRPEALPSFLRELQSDLGVPADFVELISELTDTSQPLRLDAGHVRTRLAAMSITSAENWPETIPLARPASETFDRDRVEQLRKRTKETVEGISKYLRNTATTERDDRLFPADVGVFETNPLGVAHGALGVMHVLHHVDGEVSDQLRGWVLERTIKPTGTPPGLYHGLGGISWVLSELGYTDYAKSLLTDIGDNPLLHNDHDVMHGSAGVGMACLKLWHEGGDEHFLDVARSIGDHLASTALKGTVGAYWEATDAEGTVSTPLGYAYGSSGVAMFLLYLYAAGQDEAHLKLGRAALDFELSHAVELNEFITTFRGDADPDRDAVFRGYWDRGTAGVLTALVRYVAVTGDPELEAWVDRLLPDICRKYAVLPQLFHGLAGVGNALLDVAQFAARPEAVAEAWRTAEGILLYGIDCPEGIAFPGEQAMRESGDISTGSAGVALFLHRLANSQETVAPNLNFMLDEILPRRVDRT</sequence>
<comment type="catalytic activity">
    <reaction evidence="7">
        <text>L-threonyl-[protein] + ATP = O-phospho-L-threonyl-[protein] + ADP + H(+)</text>
        <dbReference type="Rhea" id="RHEA:46608"/>
        <dbReference type="Rhea" id="RHEA-COMP:11060"/>
        <dbReference type="Rhea" id="RHEA-COMP:11605"/>
        <dbReference type="ChEBI" id="CHEBI:15378"/>
        <dbReference type="ChEBI" id="CHEBI:30013"/>
        <dbReference type="ChEBI" id="CHEBI:30616"/>
        <dbReference type="ChEBI" id="CHEBI:61977"/>
        <dbReference type="ChEBI" id="CHEBI:456216"/>
        <dbReference type="EC" id="2.7.11.1"/>
    </reaction>
</comment>
<feature type="binding site" evidence="9">
    <location>
        <position position="824"/>
    </location>
    <ligand>
        <name>Zn(2+)</name>
        <dbReference type="ChEBI" id="CHEBI:29105"/>
    </ligand>
</feature>
<evidence type="ECO:0000313" key="12">
    <source>
        <dbReference type="Proteomes" id="UP000662939"/>
    </source>
</evidence>
<evidence type="ECO:0000259" key="10">
    <source>
        <dbReference type="PROSITE" id="PS50011"/>
    </source>
</evidence>
<accession>A0A895XFV3</accession>
<dbReference type="Pfam" id="PF05147">
    <property type="entry name" value="LANC_like"/>
    <property type="match status" value="1"/>
</dbReference>
<dbReference type="EMBL" id="CP070496">
    <property type="protein sequence ID" value="QSB04204.1"/>
    <property type="molecule type" value="Genomic_DNA"/>
</dbReference>
<dbReference type="KEGG" id="nav:JQS30_10315"/>
<evidence type="ECO:0000256" key="7">
    <source>
        <dbReference type="ARBA" id="ARBA00047899"/>
    </source>
</evidence>
<protein>
    <recommendedName>
        <fullName evidence="1">non-specific serine/threonine protein kinase</fullName>
        <ecNumber evidence="1">2.7.11.1</ecNumber>
    </recommendedName>
</protein>
<keyword evidence="3" id="KW-0808">Transferase</keyword>
<dbReference type="Pfam" id="PF25816">
    <property type="entry name" value="RamC_N"/>
    <property type="match status" value="1"/>
</dbReference>
<evidence type="ECO:0000256" key="2">
    <source>
        <dbReference type="ARBA" id="ARBA00022527"/>
    </source>
</evidence>
<keyword evidence="12" id="KW-1185">Reference proteome</keyword>
<dbReference type="Gene3D" id="1.10.510.10">
    <property type="entry name" value="Transferase(Phosphotransferase) domain 1"/>
    <property type="match status" value="1"/>
</dbReference>
<dbReference type="PROSITE" id="PS50011">
    <property type="entry name" value="PROTEIN_KINASE_DOM"/>
    <property type="match status" value="1"/>
</dbReference>
<dbReference type="Pfam" id="PF00069">
    <property type="entry name" value="Pkinase"/>
    <property type="match status" value="1"/>
</dbReference>
<comment type="catalytic activity">
    <reaction evidence="8">
        <text>L-seryl-[protein] + ATP = O-phospho-L-seryl-[protein] + ADP + H(+)</text>
        <dbReference type="Rhea" id="RHEA:17989"/>
        <dbReference type="Rhea" id="RHEA-COMP:9863"/>
        <dbReference type="Rhea" id="RHEA-COMP:11604"/>
        <dbReference type="ChEBI" id="CHEBI:15378"/>
        <dbReference type="ChEBI" id="CHEBI:29999"/>
        <dbReference type="ChEBI" id="CHEBI:30616"/>
        <dbReference type="ChEBI" id="CHEBI:83421"/>
        <dbReference type="ChEBI" id="CHEBI:456216"/>
        <dbReference type="EC" id="2.7.11.1"/>
    </reaction>
</comment>
<dbReference type="Gene3D" id="3.30.200.20">
    <property type="entry name" value="Phosphorylase Kinase, domain 1"/>
    <property type="match status" value="1"/>
</dbReference>
<dbReference type="PANTHER" id="PTHR24363">
    <property type="entry name" value="SERINE/THREONINE PROTEIN KINASE"/>
    <property type="match status" value="1"/>
</dbReference>
<dbReference type="CDD" id="cd04791">
    <property type="entry name" value="LanC_SerThrkinase"/>
    <property type="match status" value="1"/>
</dbReference>
<dbReference type="RefSeq" id="WP_213170204.1">
    <property type="nucleotide sequence ID" value="NZ_CP070496.1"/>
</dbReference>
<evidence type="ECO:0000256" key="9">
    <source>
        <dbReference type="PIRSR" id="PIRSR607822-1"/>
    </source>
</evidence>
<dbReference type="InterPro" id="IPR000719">
    <property type="entry name" value="Prot_kinase_dom"/>
</dbReference>
<keyword evidence="9" id="KW-0479">Metal-binding</keyword>
<reference evidence="11" key="1">
    <citation type="submission" date="2021-02" db="EMBL/GenBank/DDBJ databases">
        <title>Natronoglycomyces albus gen. nov., sp. nov, a haloalkaliphilic actinobacterium from a soda solonchak soil.</title>
        <authorList>
            <person name="Sorokin D.Y."/>
            <person name="Khijniak T.V."/>
            <person name="Zakharycheva A.P."/>
            <person name="Boueva O.V."/>
            <person name="Ariskina E.V."/>
            <person name="Hahnke R.L."/>
            <person name="Bunk B."/>
            <person name="Sproer C."/>
            <person name="Schumann P."/>
            <person name="Evtushenko L.I."/>
            <person name="Kublanov I.V."/>
        </authorList>
    </citation>
    <scope>NUCLEOTIDE SEQUENCE</scope>
    <source>
        <strain evidence="11">DSM 106290</strain>
    </source>
</reference>
<keyword evidence="9" id="KW-0862">Zinc</keyword>
<dbReference type="SUPFAM" id="SSF56112">
    <property type="entry name" value="Protein kinase-like (PK-like)"/>
    <property type="match status" value="1"/>
</dbReference>
<evidence type="ECO:0000313" key="11">
    <source>
        <dbReference type="EMBL" id="QSB04204.1"/>
    </source>
</evidence>
<keyword evidence="4" id="KW-0547">Nucleotide-binding</keyword>
<evidence type="ECO:0000256" key="6">
    <source>
        <dbReference type="ARBA" id="ARBA00022840"/>
    </source>
</evidence>
<keyword evidence="6" id="KW-0067">ATP-binding</keyword>
<keyword evidence="2" id="KW-0723">Serine/threonine-protein kinase</keyword>
<dbReference type="InterPro" id="IPR011009">
    <property type="entry name" value="Kinase-like_dom_sf"/>
</dbReference>
<dbReference type="InterPro" id="IPR057929">
    <property type="entry name" value="RamC_N"/>
</dbReference>
<evidence type="ECO:0000256" key="3">
    <source>
        <dbReference type="ARBA" id="ARBA00022679"/>
    </source>
</evidence>
<dbReference type="GO" id="GO:0031179">
    <property type="term" value="P:peptide modification"/>
    <property type="evidence" value="ECO:0007669"/>
    <property type="project" value="InterPro"/>
</dbReference>
<dbReference type="InterPro" id="IPR053524">
    <property type="entry name" value="Aerial_hyphae_peptide-synth"/>
</dbReference>
<dbReference type="NCBIfam" id="NF038151">
    <property type="entry name" value="lanthi_synth_III"/>
    <property type="match status" value="1"/>
</dbReference>
<organism evidence="11 12">
    <name type="scientific">Natronoglycomyces albus</name>
    <dbReference type="NCBI Taxonomy" id="2811108"/>
    <lineage>
        <taxon>Bacteria</taxon>
        <taxon>Bacillati</taxon>
        <taxon>Actinomycetota</taxon>
        <taxon>Actinomycetes</taxon>
        <taxon>Glycomycetales</taxon>
        <taxon>Glycomycetaceae</taxon>
        <taxon>Natronoglycomyces</taxon>
    </lineage>
</organism>
<dbReference type="GO" id="GO:0046872">
    <property type="term" value="F:metal ion binding"/>
    <property type="evidence" value="ECO:0007669"/>
    <property type="project" value="UniProtKB-KW"/>
</dbReference>
<dbReference type="SMART" id="SM01260">
    <property type="entry name" value="LANC_like"/>
    <property type="match status" value="1"/>
</dbReference>